<protein>
    <submittedName>
        <fullName evidence="1">Probable phosphoglycerate mutase</fullName>
    </submittedName>
</protein>
<organism evidence="1 2">
    <name type="scientific">Sphingomonas gellani</name>
    <dbReference type="NCBI Taxonomy" id="1166340"/>
    <lineage>
        <taxon>Bacteria</taxon>
        <taxon>Pseudomonadati</taxon>
        <taxon>Pseudomonadota</taxon>
        <taxon>Alphaproteobacteria</taxon>
        <taxon>Sphingomonadales</taxon>
        <taxon>Sphingomonadaceae</taxon>
        <taxon>Sphingomonas</taxon>
    </lineage>
</organism>
<proteinExistence type="predicted"/>
<keyword evidence="2" id="KW-1185">Reference proteome</keyword>
<sequence length="199" mass="21418">MAATLFLVRHAAHIHLNLRLSGRLADIPLSEAGRQQASALAIRLSRASLRHVFCSPLDRTRETADAIAAACGIGPAEVAEPLMEIDMGDWTGRAFDTFGDDPAWRAWNEQRGTARIPGGETMAEAQARIVGFMTEVAARHDGQAVALVSHADMIKAAVCHVLNLSLDDVGRFDIDPASVTQVVLGDWGGRVMRLNEGVE</sequence>
<dbReference type="Gene3D" id="3.40.50.1240">
    <property type="entry name" value="Phosphoglycerate mutase-like"/>
    <property type="match status" value="1"/>
</dbReference>
<reference evidence="2" key="1">
    <citation type="submission" date="2016-10" db="EMBL/GenBank/DDBJ databases">
        <authorList>
            <person name="Varghese N."/>
            <person name="Submissions S."/>
        </authorList>
    </citation>
    <scope>NUCLEOTIDE SEQUENCE [LARGE SCALE GENOMIC DNA]</scope>
    <source>
        <strain evidence="2">S6-262</strain>
    </source>
</reference>
<dbReference type="PANTHER" id="PTHR48100:SF59">
    <property type="entry name" value="ADENOSYLCOBALAMIN_ALPHA-RIBAZOLE PHOSPHATASE"/>
    <property type="match status" value="1"/>
</dbReference>
<dbReference type="SUPFAM" id="SSF53254">
    <property type="entry name" value="Phosphoglycerate mutase-like"/>
    <property type="match status" value="1"/>
</dbReference>
<dbReference type="STRING" id="1166340.SAMN05192583_0700"/>
<name>A0A1H7ZHI5_9SPHN</name>
<accession>A0A1H7ZHI5</accession>
<gene>
    <name evidence="1" type="ORF">SAMN05192583_0700</name>
</gene>
<dbReference type="Pfam" id="PF00300">
    <property type="entry name" value="His_Phos_1"/>
    <property type="match status" value="1"/>
</dbReference>
<dbReference type="GO" id="GO:0005737">
    <property type="term" value="C:cytoplasm"/>
    <property type="evidence" value="ECO:0007669"/>
    <property type="project" value="TreeGrafter"/>
</dbReference>
<evidence type="ECO:0000313" key="1">
    <source>
        <dbReference type="EMBL" id="SEM57796.1"/>
    </source>
</evidence>
<dbReference type="AlphaFoldDB" id="A0A1H7ZHI5"/>
<dbReference type="InterPro" id="IPR050275">
    <property type="entry name" value="PGM_Phosphatase"/>
</dbReference>
<evidence type="ECO:0000313" key="2">
    <source>
        <dbReference type="Proteomes" id="UP000199206"/>
    </source>
</evidence>
<dbReference type="EMBL" id="FOCF01000001">
    <property type="protein sequence ID" value="SEM57796.1"/>
    <property type="molecule type" value="Genomic_DNA"/>
</dbReference>
<dbReference type="InterPro" id="IPR029033">
    <property type="entry name" value="His_PPase_superfam"/>
</dbReference>
<dbReference type="Proteomes" id="UP000199206">
    <property type="component" value="Unassembled WGS sequence"/>
</dbReference>
<dbReference type="InterPro" id="IPR013078">
    <property type="entry name" value="His_Pase_superF_clade-1"/>
</dbReference>
<dbReference type="RefSeq" id="WP_093664014.1">
    <property type="nucleotide sequence ID" value="NZ_FOCF01000001.1"/>
</dbReference>
<dbReference type="SMART" id="SM00855">
    <property type="entry name" value="PGAM"/>
    <property type="match status" value="1"/>
</dbReference>
<dbReference type="OrthoDB" id="9783269at2"/>
<dbReference type="CDD" id="cd07067">
    <property type="entry name" value="HP_PGM_like"/>
    <property type="match status" value="1"/>
</dbReference>
<dbReference type="GO" id="GO:0016791">
    <property type="term" value="F:phosphatase activity"/>
    <property type="evidence" value="ECO:0007669"/>
    <property type="project" value="TreeGrafter"/>
</dbReference>
<dbReference type="PANTHER" id="PTHR48100">
    <property type="entry name" value="BROAD-SPECIFICITY PHOSPHATASE YOR283W-RELATED"/>
    <property type="match status" value="1"/>
</dbReference>